<dbReference type="EMBL" id="DS268136">
    <property type="protein sequence ID" value="KMU74553.1"/>
    <property type="molecule type" value="Genomic_DNA"/>
</dbReference>
<sequence length="365" mass="39731">MGGQRGSSEIRLSRVAIVAIKHICVGENMRPVCGKLSAVENVHNRQIMLSITTPTPQTPPIDSSALPTHRLHAPRSPRKLNRYTTPPYPSTKLGQTILRATPPGFTSRSVASQGHEESKSCGTRTGRPEGVDVKKRTQQRSRRASGEFGGLALVCQDRYIGSLGCVVHAQDCLYLPDKKTEELHGIAPLVYLTSTRVIVKASSLAVKFENGGSKVNTLGKITAHPEFDVKSKLELRLKRMSTSTGSYHRARFLSNHRIVVLFLLFKNISGLNYASREAFGILSMCIGGCAATLCDIIIQEARQSSKASGDETNKIQTTSNIVFKTKGPSGCNSQLVHPPEFPTPVEEPGTPRVLGKESRSSTFAR</sequence>
<evidence type="ECO:0000313" key="3">
    <source>
        <dbReference type="Proteomes" id="UP000054559"/>
    </source>
</evidence>
<proteinExistence type="predicted"/>
<dbReference type="Proteomes" id="UP000054559">
    <property type="component" value="Unassembled WGS sequence"/>
</dbReference>
<dbReference type="AlphaFoldDB" id="A0A0J8QTF7"/>
<organism evidence="2 3">
    <name type="scientific">Coccidioides immitis RMSCC 3703</name>
    <dbReference type="NCBI Taxonomy" id="454286"/>
    <lineage>
        <taxon>Eukaryota</taxon>
        <taxon>Fungi</taxon>
        <taxon>Dikarya</taxon>
        <taxon>Ascomycota</taxon>
        <taxon>Pezizomycotina</taxon>
        <taxon>Eurotiomycetes</taxon>
        <taxon>Eurotiomycetidae</taxon>
        <taxon>Onygenales</taxon>
        <taxon>Onygenaceae</taxon>
        <taxon>Coccidioides</taxon>
    </lineage>
</organism>
<feature type="compositionally biased region" description="Basic residues" evidence="1">
    <location>
        <begin position="69"/>
        <end position="81"/>
    </location>
</feature>
<reference evidence="3" key="1">
    <citation type="journal article" date="2010" name="Genome Res.">
        <title>Population genomic sequencing of Coccidioides fungi reveals recent hybridization and transposon control.</title>
        <authorList>
            <person name="Neafsey D.E."/>
            <person name="Barker B.M."/>
            <person name="Sharpton T.J."/>
            <person name="Stajich J.E."/>
            <person name="Park D.J."/>
            <person name="Whiston E."/>
            <person name="Hung C.-Y."/>
            <person name="McMahan C."/>
            <person name="White J."/>
            <person name="Sykes S."/>
            <person name="Heiman D."/>
            <person name="Young S."/>
            <person name="Zeng Q."/>
            <person name="Abouelleil A."/>
            <person name="Aftuck L."/>
            <person name="Bessette D."/>
            <person name="Brown A."/>
            <person name="FitzGerald M."/>
            <person name="Lui A."/>
            <person name="Macdonald J.P."/>
            <person name="Priest M."/>
            <person name="Orbach M.J."/>
            <person name="Galgiani J.N."/>
            <person name="Kirkland T.N."/>
            <person name="Cole G.T."/>
            <person name="Birren B.W."/>
            <person name="Henn M.R."/>
            <person name="Taylor J.W."/>
            <person name="Rounsley S.D."/>
        </authorList>
    </citation>
    <scope>NUCLEOTIDE SEQUENCE [LARGE SCALE GENOMIC DNA]</scope>
    <source>
        <strain evidence="3">RMSCC 3703</strain>
    </source>
</reference>
<protein>
    <submittedName>
        <fullName evidence="2">Uncharacterized protein</fullName>
    </submittedName>
</protein>
<evidence type="ECO:0000313" key="2">
    <source>
        <dbReference type="EMBL" id="KMU74553.1"/>
    </source>
</evidence>
<feature type="region of interest" description="Disordered" evidence="1">
    <location>
        <begin position="325"/>
        <end position="365"/>
    </location>
</feature>
<feature type="compositionally biased region" description="Basic and acidic residues" evidence="1">
    <location>
        <begin position="126"/>
        <end position="135"/>
    </location>
</feature>
<gene>
    <name evidence="2" type="ORF">CISG_04260</name>
</gene>
<name>A0A0J8QTF7_COCIT</name>
<accession>A0A0J8QTF7</accession>
<feature type="region of interest" description="Disordered" evidence="1">
    <location>
        <begin position="52"/>
        <end position="142"/>
    </location>
</feature>
<evidence type="ECO:0000256" key="1">
    <source>
        <dbReference type="SAM" id="MobiDB-lite"/>
    </source>
</evidence>